<evidence type="ECO:0000256" key="5">
    <source>
        <dbReference type="ARBA" id="ARBA00023136"/>
    </source>
</evidence>
<dbReference type="EMBL" id="BOML01000058">
    <property type="protein sequence ID" value="GIE05784.1"/>
    <property type="molecule type" value="Genomic_DNA"/>
</dbReference>
<evidence type="ECO:0000313" key="8">
    <source>
        <dbReference type="EMBL" id="GIE05784.1"/>
    </source>
</evidence>
<dbReference type="Proteomes" id="UP000637628">
    <property type="component" value="Unassembled WGS sequence"/>
</dbReference>
<proteinExistence type="predicted"/>
<dbReference type="PANTHER" id="PTHR36115:SF4">
    <property type="entry name" value="MEMBRANE PROTEIN"/>
    <property type="match status" value="1"/>
</dbReference>
<reference evidence="8 9" key="1">
    <citation type="submission" date="2021-01" db="EMBL/GenBank/DDBJ databases">
        <title>Whole genome shotgun sequence of Actinoplanes durhamensis NBRC 14914.</title>
        <authorList>
            <person name="Komaki H."/>
            <person name="Tamura T."/>
        </authorList>
    </citation>
    <scope>NUCLEOTIDE SEQUENCE [LARGE SCALE GENOMIC DNA]</scope>
    <source>
        <strain evidence="8 9">NBRC 14914</strain>
    </source>
</reference>
<feature type="transmembrane region" description="Helical" evidence="6">
    <location>
        <begin position="86"/>
        <end position="107"/>
    </location>
</feature>
<evidence type="ECO:0000256" key="4">
    <source>
        <dbReference type="ARBA" id="ARBA00022989"/>
    </source>
</evidence>
<evidence type="ECO:0000313" key="9">
    <source>
        <dbReference type="Proteomes" id="UP000637628"/>
    </source>
</evidence>
<organism evidence="8 9">
    <name type="scientific">Paractinoplanes durhamensis</name>
    <dbReference type="NCBI Taxonomy" id="113563"/>
    <lineage>
        <taxon>Bacteria</taxon>
        <taxon>Bacillati</taxon>
        <taxon>Actinomycetota</taxon>
        <taxon>Actinomycetes</taxon>
        <taxon>Micromonosporales</taxon>
        <taxon>Micromonosporaceae</taxon>
        <taxon>Paractinoplanes</taxon>
    </lineage>
</organism>
<keyword evidence="3 6" id="KW-0812">Transmembrane</keyword>
<evidence type="ECO:0000259" key="7">
    <source>
        <dbReference type="Pfam" id="PF06271"/>
    </source>
</evidence>
<dbReference type="InterPro" id="IPR010432">
    <property type="entry name" value="RDD"/>
</dbReference>
<dbReference type="Pfam" id="PF06271">
    <property type="entry name" value="RDD"/>
    <property type="match status" value="1"/>
</dbReference>
<keyword evidence="2" id="KW-1003">Cell membrane</keyword>
<comment type="caution">
    <text evidence="8">The sequence shown here is derived from an EMBL/GenBank/DDBJ whole genome shotgun (WGS) entry which is preliminary data.</text>
</comment>
<evidence type="ECO:0000256" key="2">
    <source>
        <dbReference type="ARBA" id="ARBA00022475"/>
    </source>
</evidence>
<accession>A0ABQ3Z7H6</accession>
<evidence type="ECO:0000256" key="6">
    <source>
        <dbReference type="SAM" id="Phobius"/>
    </source>
</evidence>
<keyword evidence="9" id="KW-1185">Reference proteome</keyword>
<evidence type="ECO:0000256" key="1">
    <source>
        <dbReference type="ARBA" id="ARBA00004651"/>
    </source>
</evidence>
<dbReference type="PANTHER" id="PTHR36115">
    <property type="entry name" value="PROLINE-RICH ANTIGEN HOMOLOG-RELATED"/>
    <property type="match status" value="1"/>
</dbReference>
<dbReference type="InterPro" id="IPR051791">
    <property type="entry name" value="Pra-immunoreactive"/>
</dbReference>
<keyword evidence="4 6" id="KW-1133">Transmembrane helix</keyword>
<keyword evidence="5 6" id="KW-0472">Membrane</keyword>
<sequence length="191" mass="21384">MPPGYPPLPPGYFYVPVPPPVPLSPAGVPLADFGTRLVAYIIDMSILSAVLLVLAIPGFFVLFKALPNPDTYVYDDSPDRMFRDFVGPMLLFELALFVVMLVLYYLYAVEWMIRSGQTLGKKAMKIRIVPIEPGARLTRGMAAKRYLVEYIAGSFVPFFSYLDGFWQLWDKPYQQALHDKAAGTVVVKVSP</sequence>
<name>A0ABQ3Z7H6_9ACTN</name>
<comment type="subcellular location">
    <subcellularLocation>
        <location evidence="1">Cell membrane</location>
        <topology evidence="1">Multi-pass membrane protein</topology>
    </subcellularLocation>
</comment>
<gene>
    <name evidence="8" type="ORF">Adu01nite_71340</name>
</gene>
<feature type="transmembrane region" description="Helical" evidence="6">
    <location>
        <begin position="46"/>
        <end position="66"/>
    </location>
</feature>
<feature type="domain" description="RDD" evidence="7">
    <location>
        <begin position="31"/>
        <end position="183"/>
    </location>
</feature>
<feature type="transmembrane region" description="Helical" evidence="6">
    <location>
        <begin position="146"/>
        <end position="169"/>
    </location>
</feature>
<evidence type="ECO:0000256" key="3">
    <source>
        <dbReference type="ARBA" id="ARBA00022692"/>
    </source>
</evidence>
<protein>
    <submittedName>
        <fullName evidence="8">RDD family protein</fullName>
    </submittedName>
</protein>